<evidence type="ECO:0000313" key="2">
    <source>
        <dbReference type="EMBL" id="KAL0961901.1"/>
    </source>
</evidence>
<dbReference type="EMBL" id="JAGEUA010000011">
    <property type="protein sequence ID" value="KAL0961901.1"/>
    <property type="molecule type" value="Genomic_DNA"/>
</dbReference>
<name>A0ABD0WA12_UMBPY</name>
<feature type="region of interest" description="Disordered" evidence="1">
    <location>
        <begin position="1"/>
        <end position="87"/>
    </location>
</feature>
<comment type="caution">
    <text evidence="2">The sequence shown here is derived from an EMBL/GenBank/DDBJ whole genome shotgun (WGS) entry which is preliminary data.</text>
</comment>
<reference evidence="2 3" key="1">
    <citation type="submission" date="2024-06" db="EMBL/GenBank/DDBJ databases">
        <authorList>
            <person name="Pan Q."/>
            <person name="Wen M."/>
            <person name="Jouanno E."/>
            <person name="Zahm M."/>
            <person name="Klopp C."/>
            <person name="Cabau C."/>
            <person name="Louis A."/>
            <person name="Berthelot C."/>
            <person name="Parey E."/>
            <person name="Roest Crollius H."/>
            <person name="Montfort J."/>
            <person name="Robinson-Rechavi M."/>
            <person name="Bouchez O."/>
            <person name="Lampietro C."/>
            <person name="Lopez Roques C."/>
            <person name="Donnadieu C."/>
            <person name="Postlethwait J."/>
            <person name="Bobe J."/>
            <person name="Verreycken H."/>
            <person name="Guiguen Y."/>
        </authorList>
    </citation>
    <scope>NUCLEOTIDE SEQUENCE [LARGE SCALE GENOMIC DNA]</scope>
    <source>
        <strain evidence="2">Up_M1</strain>
        <tissue evidence="2">Testis</tissue>
    </source>
</reference>
<sequence>MIKSPRRRGANQQTAEGKEVKTSALSNAEKGRAHDCLTVTNSEHQSFARTGRSHRALPGAQPAQVSESCRRPWKTHTVEDWMSPPQQ</sequence>
<gene>
    <name evidence="2" type="ORF">UPYG_G00333140</name>
</gene>
<accession>A0ABD0WA12</accession>
<organism evidence="2 3">
    <name type="scientific">Umbra pygmaea</name>
    <name type="common">Eastern mudminnow</name>
    <dbReference type="NCBI Taxonomy" id="75934"/>
    <lineage>
        <taxon>Eukaryota</taxon>
        <taxon>Metazoa</taxon>
        <taxon>Chordata</taxon>
        <taxon>Craniata</taxon>
        <taxon>Vertebrata</taxon>
        <taxon>Euteleostomi</taxon>
        <taxon>Actinopterygii</taxon>
        <taxon>Neopterygii</taxon>
        <taxon>Teleostei</taxon>
        <taxon>Protacanthopterygii</taxon>
        <taxon>Esociformes</taxon>
        <taxon>Umbridae</taxon>
        <taxon>Umbra</taxon>
    </lineage>
</organism>
<keyword evidence="3" id="KW-1185">Reference proteome</keyword>
<dbReference type="AlphaFoldDB" id="A0ABD0WA12"/>
<evidence type="ECO:0000313" key="3">
    <source>
        <dbReference type="Proteomes" id="UP001557470"/>
    </source>
</evidence>
<feature type="compositionally biased region" description="Polar residues" evidence="1">
    <location>
        <begin position="38"/>
        <end position="48"/>
    </location>
</feature>
<protein>
    <submittedName>
        <fullName evidence="2">Uncharacterized protein</fullName>
    </submittedName>
</protein>
<evidence type="ECO:0000256" key="1">
    <source>
        <dbReference type="SAM" id="MobiDB-lite"/>
    </source>
</evidence>
<dbReference type="Proteomes" id="UP001557470">
    <property type="component" value="Unassembled WGS sequence"/>
</dbReference>
<proteinExistence type="predicted"/>